<dbReference type="Pfam" id="PF04715">
    <property type="entry name" value="Anth_synt_I_N"/>
    <property type="match status" value="1"/>
</dbReference>
<dbReference type="NCBIfam" id="TIGR00553">
    <property type="entry name" value="pabB"/>
    <property type="match status" value="1"/>
</dbReference>
<name>A0ABV7GIB7_9GAMM</name>
<dbReference type="PANTHER" id="PTHR11236:SF50">
    <property type="entry name" value="AMINODEOXYCHORISMATE SYNTHASE COMPONENT 1"/>
    <property type="match status" value="1"/>
</dbReference>
<evidence type="ECO:0000256" key="1">
    <source>
        <dbReference type="ARBA" id="ARBA00013139"/>
    </source>
</evidence>
<dbReference type="Gene3D" id="3.60.120.10">
    <property type="entry name" value="Anthranilate synthase"/>
    <property type="match status" value="1"/>
</dbReference>
<dbReference type="EC" id="2.6.1.85" evidence="1"/>
<dbReference type="Proteomes" id="UP001595621">
    <property type="component" value="Unassembled WGS sequence"/>
</dbReference>
<dbReference type="PANTHER" id="PTHR11236">
    <property type="entry name" value="AMINOBENZOATE/ANTHRANILATE SYNTHASE"/>
    <property type="match status" value="1"/>
</dbReference>
<evidence type="ECO:0000259" key="3">
    <source>
        <dbReference type="Pfam" id="PF00425"/>
    </source>
</evidence>
<dbReference type="InterPro" id="IPR019999">
    <property type="entry name" value="Anth_synth_I-like"/>
</dbReference>
<feature type="domain" description="Chorismate-utilising enzyme C-terminal" evidence="3">
    <location>
        <begin position="199"/>
        <end position="452"/>
    </location>
</feature>
<dbReference type="PRINTS" id="PR00095">
    <property type="entry name" value="ANTSNTHASEI"/>
</dbReference>
<dbReference type="InterPro" id="IPR006805">
    <property type="entry name" value="Anth_synth_I_N"/>
</dbReference>
<dbReference type="Pfam" id="PF00425">
    <property type="entry name" value="Chorismate_bind"/>
    <property type="match status" value="1"/>
</dbReference>
<keyword evidence="2 5" id="KW-0808">Transferase</keyword>
<comment type="caution">
    <text evidence="5">The sequence shown here is derived from an EMBL/GenBank/DDBJ whole genome shotgun (WGS) entry which is preliminary data.</text>
</comment>
<keyword evidence="6" id="KW-1185">Reference proteome</keyword>
<proteinExistence type="predicted"/>
<organism evidence="5 6">
    <name type="scientific">Shewanella submarina</name>
    <dbReference type="NCBI Taxonomy" id="2016376"/>
    <lineage>
        <taxon>Bacteria</taxon>
        <taxon>Pseudomonadati</taxon>
        <taxon>Pseudomonadota</taxon>
        <taxon>Gammaproteobacteria</taxon>
        <taxon>Alteromonadales</taxon>
        <taxon>Shewanellaceae</taxon>
        <taxon>Shewanella</taxon>
    </lineage>
</organism>
<reference evidence="6" key="1">
    <citation type="journal article" date="2019" name="Int. J. Syst. Evol. Microbiol.">
        <title>The Global Catalogue of Microorganisms (GCM) 10K type strain sequencing project: providing services to taxonomists for standard genome sequencing and annotation.</title>
        <authorList>
            <consortium name="The Broad Institute Genomics Platform"/>
            <consortium name="The Broad Institute Genome Sequencing Center for Infectious Disease"/>
            <person name="Wu L."/>
            <person name="Ma J."/>
        </authorList>
    </citation>
    <scope>NUCLEOTIDE SEQUENCE [LARGE SCALE GENOMIC DNA]</scope>
    <source>
        <strain evidence="6">KCTC 52277</strain>
    </source>
</reference>
<evidence type="ECO:0000313" key="6">
    <source>
        <dbReference type="Proteomes" id="UP001595621"/>
    </source>
</evidence>
<evidence type="ECO:0000313" key="5">
    <source>
        <dbReference type="EMBL" id="MFC3139765.1"/>
    </source>
</evidence>
<dbReference type="InterPro" id="IPR015890">
    <property type="entry name" value="Chorismate_C"/>
</dbReference>
<evidence type="ECO:0000259" key="4">
    <source>
        <dbReference type="Pfam" id="PF04715"/>
    </source>
</evidence>
<dbReference type="InterPro" id="IPR005801">
    <property type="entry name" value="ADC_synthase"/>
</dbReference>
<dbReference type="RefSeq" id="WP_248936263.1">
    <property type="nucleotide sequence ID" value="NZ_JAKILF010000004.1"/>
</dbReference>
<accession>A0ABV7GIB7</accession>
<dbReference type="SUPFAM" id="SSF56322">
    <property type="entry name" value="ADC synthase"/>
    <property type="match status" value="1"/>
</dbReference>
<feature type="domain" description="Anthranilate synthase component I N-terminal" evidence="4">
    <location>
        <begin position="19"/>
        <end position="157"/>
    </location>
</feature>
<protein>
    <recommendedName>
        <fullName evidence="1">aminodeoxychorismate synthase</fullName>
        <ecNumber evidence="1">2.6.1.85</ecNumber>
    </recommendedName>
</protein>
<dbReference type="EMBL" id="JBHRTD010000017">
    <property type="protein sequence ID" value="MFC3139765.1"/>
    <property type="molecule type" value="Genomic_DNA"/>
</dbReference>
<dbReference type="GO" id="GO:0046820">
    <property type="term" value="F:4-amino-4-deoxychorismate synthase activity"/>
    <property type="evidence" value="ECO:0007669"/>
    <property type="project" value="UniProtKB-EC"/>
</dbReference>
<evidence type="ECO:0000256" key="2">
    <source>
        <dbReference type="ARBA" id="ARBA00022679"/>
    </source>
</evidence>
<sequence length="463" mass="51040">MDPAASATPAFCQLDWTIDTESLFSRLAARPWSVLLDSAGATHMDARYDIICADPVATLTHSNGINKLEFVKGQVVESNNEDPFQLINDTLKQLYGESGACELPFSGGAMGAFGYDLGRSIEKLPATAHRDIDLPDLNLGFYDWALIRDYQKQAWFLVHARGQQALEARQKQLKTLLAQSAPAEAPFALEGDWRSQISKQAYLDKFDAVQEYLHSGDCYQINLTQRFECSYTGDEWQAYLKLRHSNSAPFSAFMRLPQQAVLSISPERFIKLESGKIETKPIKGTLPRYADPAEDQAAAKQLANSPKDRAENLMIVDLLRNDIGKVAAPGSVSVPKLFDVESFPAVHHLVSTVTATLNQGNEATDLLRAAFPGGSITGAPKIRAMEIIEELEPSRRNLYCGSMGYISQDGKMDTSITIRTLVAEKGKLYCWAGGGIVADSNGDCEYQETFDKVSRILPILKSQ</sequence>
<dbReference type="InterPro" id="IPR005802">
    <property type="entry name" value="ADC_synth_comp_1"/>
</dbReference>
<keyword evidence="5" id="KW-0032">Aminotransferase</keyword>
<gene>
    <name evidence="5" type="primary">pabB</name>
    <name evidence="5" type="ORF">ACFOE0_16480</name>
</gene>